<evidence type="ECO:0000313" key="1">
    <source>
        <dbReference type="EMBL" id="MPC92489.1"/>
    </source>
</evidence>
<keyword evidence="2" id="KW-1185">Reference proteome</keyword>
<dbReference type="AlphaFoldDB" id="A0A5B7JC41"/>
<organism evidence="1 2">
    <name type="scientific">Portunus trituberculatus</name>
    <name type="common">Swimming crab</name>
    <name type="synonym">Neptunus trituberculatus</name>
    <dbReference type="NCBI Taxonomy" id="210409"/>
    <lineage>
        <taxon>Eukaryota</taxon>
        <taxon>Metazoa</taxon>
        <taxon>Ecdysozoa</taxon>
        <taxon>Arthropoda</taxon>
        <taxon>Crustacea</taxon>
        <taxon>Multicrustacea</taxon>
        <taxon>Malacostraca</taxon>
        <taxon>Eumalacostraca</taxon>
        <taxon>Eucarida</taxon>
        <taxon>Decapoda</taxon>
        <taxon>Pleocyemata</taxon>
        <taxon>Brachyura</taxon>
        <taxon>Eubrachyura</taxon>
        <taxon>Portunoidea</taxon>
        <taxon>Portunidae</taxon>
        <taxon>Portuninae</taxon>
        <taxon>Portunus</taxon>
    </lineage>
</organism>
<reference evidence="1 2" key="1">
    <citation type="submission" date="2019-05" db="EMBL/GenBank/DDBJ databases">
        <title>Another draft genome of Portunus trituberculatus and its Hox gene families provides insights of decapod evolution.</title>
        <authorList>
            <person name="Jeong J.-H."/>
            <person name="Song I."/>
            <person name="Kim S."/>
            <person name="Choi T."/>
            <person name="Kim D."/>
            <person name="Ryu S."/>
            <person name="Kim W."/>
        </authorList>
    </citation>
    <scope>NUCLEOTIDE SEQUENCE [LARGE SCALE GENOMIC DNA]</scope>
    <source>
        <tissue evidence="1">Muscle</tissue>
    </source>
</reference>
<gene>
    <name evidence="1" type="ORF">E2C01_087580</name>
</gene>
<name>A0A5B7JC41_PORTR</name>
<evidence type="ECO:0000313" key="2">
    <source>
        <dbReference type="Proteomes" id="UP000324222"/>
    </source>
</evidence>
<dbReference type="Proteomes" id="UP000324222">
    <property type="component" value="Unassembled WGS sequence"/>
</dbReference>
<sequence>MDSPFPHHNQFSYHTHSSPFLSHRYITHSSPHKYSRGRKSGKLLNSSPLFRFLPSCYVPSLVLCSSEIDHDWASLFPKHSPQPVSHSQPYSQS</sequence>
<dbReference type="EMBL" id="VSRR010091446">
    <property type="protein sequence ID" value="MPC92489.1"/>
    <property type="molecule type" value="Genomic_DNA"/>
</dbReference>
<accession>A0A5B7JC41</accession>
<protein>
    <submittedName>
        <fullName evidence="1">Uncharacterized protein</fullName>
    </submittedName>
</protein>
<proteinExistence type="predicted"/>
<comment type="caution">
    <text evidence="1">The sequence shown here is derived from an EMBL/GenBank/DDBJ whole genome shotgun (WGS) entry which is preliminary data.</text>
</comment>